<dbReference type="InterPro" id="IPR004368">
    <property type="entry name" value="TIF_IF1"/>
</dbReference>
<dbReference type="GO" id="GO:0003743">
    <property type="term" value="F:translation initiation factor activity"/>
    <property type="evidence" value="ECO:0007669"/>
    <property type="project" value="UniProtKB-UniRule"/>
</dbReference>
<dbReference type="PANTHER" id="PTHR33370:SF1">
    <property type="entry name" value="TRANSLATION INITIATION FACTOR IF-1, CHLOROPLASTIC"/>
    <property type="match status" value="1"/>
</dbReference>
<dbReference type="InterPro" id="IPR012340">
    <property type="entry name" value="NA-bd_OB-fold"/>
</dbReference>
<evidence type="ECO:0000256" key="5">
    <source>
        <dbReference type="NCBIfam" id="TIGR00008"/>
    </source>
</evidence>
<keyword evidence="4" id="KW-0963">Cytoplasm</keyword>
<comment type="subunit">
    <text evidence="4">Component of the 30S ribosomal translation pre-initiation complex which assembles on the 30S ribosome in the order IF-2 and IF-3, IF-1 and N-formylmethionyl-tRNA(fMet); mRNA recruitment can occur at any time during PIC assembly.</text>
</comment>
<dbReference type="Proteomes" id="UP000229247">
    <property type="component" value="Unassembled WGS sequence"/>
</dbReference>
<dbReference type="PANTHER" id="PTHR33370">
    <property type="entry name" value="TRANSLATION INITIATION FACTOR IF-1, CHLOROPLASTIC"/>
    <property type="match status" value="1"/>
</dbReference>
<reference evidence="8" key="1">
    <citation type="submission" date="2017-09" db="EMBL/GenBank/DDBJ databases">
        <title>Depth-based differentiation of microbial function through sediment-hosted aquifers and enrichment of novel symbionts in the deep terrestrial subsurface.</title>
        <authorList>
            <person name="Probst A.J."/>
            <person name="Ladd B."/>
            <person name="Jarett J.K."/>
            <person name="Geller-Mcgrath D.E."/>
            <person name="Sieber C.M.K."/>
            <person name="Emerson J.B."/>
            <person name="Anantharaman K."/>
            <person name="Thomas B.C."/>
            <person name="Malmstrom R."/>
            <person name="Stieglmeier M."/>
            <person name="Klingl A."/>
            <person name="Woyke T."/>
            <person name="Ryan C.M."/>
            <person name="Banfield J.F."/>
        </authorList>
    </citation>
    <scope>NUCLEOTIDE SEQUENCE [LARGE SCALE GENOMIC DNA]</scope>
</reference>
<dbReference type="Gene3D" id="2.40.50.140">
    <property type="entry name" value="Nucleic acid-binding proteins"/>
    <property type="match status" value="1"/>
</dbReference>
<keyword evidence="3 4" id="KW-0648">Protein biosynthesis</keyword>
<dbReference type="PROSITE" id="PS50832">
    <property type="entry name" value="S1_IF1_TYPE"/>
    <property type="match status" value="1"/>
</dbReference>
<feature type="domain" description="S1-like" evidence="6">
    <location>
        <begin position="1"/>
        <end position="66"/>
    </location>
</feature>
<dbReference type="GO" id="GO:0043022">
    <property type="term" value="F:ribosome binding"/>
    <property type="evidence" value="ECO:0007669"/>
    <property type="project" value="UniProtKB-UniRule"/>
</dbReference>
<accession>A0A2M7D5P1</accession>
<proteinExistence type="inferred from homology"/>
<evidence type="ECO:0000256" key="4">
    <source>
        <dbReference type="HAMAP-Rule" id="MF_00075"/>
    </source>
</evidence>
<evidence type="ECO:0000256" key="1">
    <source>
        <dbReference type="ARBA" id="ARBA00010939"/>
    </source>
</evidence>
<dbReference type="HAMAP" id="MF_00075">
    <property type="entry name" value="IF_1"/>
    <property type="match status" value="1"/>
</dbReference>
<comment type="caution">
    <text evidence="7">The sequence shown here is derived from an EMBL/GenBank/DDBJ whole genome shotgun (WGS) entry which is preliminary data.</text>
</comment>
<dbReference type="SUPFAM" id="SSF50249">
    <property type="entry name" value="Nucleic acid-binding proteins"/>
    <property type="match status" value="1"/>
</dbReference>
<keyword evidence="4" id="KW-0699">rRNA-binding</keyword>
<organism evidence="7 8">
    <name type="scientific">Candidatus Portnoybacteria bacterium CG02_land_8_20_14_3_00_45_8</name>
    <dbReference type="NCBI Taxonomy" id="1974807"/>
    <lineage>
        <taxon>Bacteria</taxon>
        <taxon>Candidatus Portnoyibacteriota</taxon>
    </lineage>
</organism>
<evidence type="ECO:0000256" key="2">
    <source>
        <dbReference type="ARBA" id="ARBA00022540"/>
    </source>
</evidence>
<dbReference type="Pfam" id="PF01176">
    <property type="entry name" value="eIF-1a"/>
    <property type="match status" value="1"/>
</dbReference>
<evidence type="ECO:0000256" key="3">
    <source>
        <dbReference type="ARBA" id="ARBA00022917"/>
    </source>
</evidence>
<keyword evidence="2 4" id="KW-0396">Initiation factor</keyword>
<dbReference type="AlphaFoldDB" id="A0A2M7D5P1"/>
<dbReference type="GO" id="GO:0005829">
    <property type="term" value="C:cytosol"/>
    <property type="evidence" value="ECO:0007669"/>
    <property type="project" value="TreeGrafter"/>
</dbReference>
<name>A0A2M7D5P1_9BACT</name>
<dbReference type="NCBIfam" id="TIGR00008">
    <property type="entry name" value="infA"/>
    <property type="match status" value="1"/>
</dbReference>
<gene>
    <name evidence="4" type="primary">infA</name>
    <name evidence="7" type="ORF">COS30_02660</name>
</gene>
<comment type="similarity">
    <text evidence="1 4">Belongs to the IF-1 family.</text>
</comment>
<dbReference type="GO" id="GO:0019843">
    <property type="term" value="F:rRNA binding"/>
    <property type="evidence" value="ECO:0007669"/>
    <property type="project" value="UniProtKB-UniRule"/>
</dbReference>
<keyword evidence="4" id="KW-0694">RNA-binding</keyword>
<dbReference type="InterPro" id="IPR006196">
    <property type="entry name" value="RNA-binding_domain_S1_IF1"/>
</dbReference>
<sequence>MRKFGQVIEALPSVTFKVRLDDGQEILAHLSGRMRMNYIKVLVGDKVTLEMSPYDNKRGRIVFRGMGQELRPENK</sequence>
<protein>
    <recommendedName>
        <fullName evidence="4 5">Translation initiation factor IF-1</fullName>
    </recommendedName>
</protein>
<evidence type="ECO:0000259" key="6">
    <source>
        <dbReference type="PROSITE" id="PS50832"/>
    </source>
</evidence>
<dbReference type="EMBL" id="PEUE01000064">
    <property type="protein sequence ID" value="PIV38339.1"/>
    <property type="molecule type" value="Genomic_DNA"/>
</dbReference>
<dbReference type="CDD" id="cd04451">
    <property type="entry name" value="S1_IF1"/>
    <property type="match status" value="1"/>
</dbReference>
<comment type="subcellular location">
    <subcellularLocation>
        <location evidence="4">Cytoplasm</location>
    </subcellularLocation>
</comment>
<evidence type="ECO:0000313" key="8">
    <source>
        <dbReference type="Proteomes" id="UP000229247"/>
    </source>
</evidence>
<dbReference type="FunFam" id="2.40.50.140:FF:000002">
    <property type="entry name" value="Translation initiation factor IF-1"/>
    <property type="match status" value="1"/>
</dbReference>
<comment type="function">
    <text evidence="4">One of the essential components for the initiation of protein synthesis. Stabilizes the binding of IF-2 and IF-3 on the 30S subunit to which N-formylmethionyl-tRNA(fMet) subsequently binds. Helps modulate mRNA selection, yielding the 30S pre-initiation complex (PIC). Upon addition of the 50S ribosomal subunit IF-1, IF-2 and IF-3 are released leaving the mature 70S translation initiation complex.</text>
</comment>
<evidence type="ECO:0000313" key="7">
    <source>
        <dbReference type="EMBL" id="PIV38339.1"/>
    </source>
</evidence>